<dbReference type="AlphaFoldDB" id="A0A1N7RIZ7"/>
<evidence type="ECO:0000313" key="2">
    <source>
        <dbReference type="Proteomes" id="UP000187012"/>
    </source>
</evidence>
<keyword evidence="2" id="KW-1185">Reference proteome</keyword>
<name>A0A1N7RIZ7_9BURK</name>
<reference evidence="1 2" key="1">
    <citation type="submission" date="2016-12" db="EMBL/GenBank/DDBJ databases">
        <authorList>
            <person name="Song W.-J."/>
            <person name="Kurnit D.M."/>
        </authorList>
    </citation>
    <scope>NUCLEOTIDE SEQUENCE [LARGE SCALE GENOMIC DNA]</scope>
    <source>
        <strain evidence="1 2">STM7296</strain>
    </source>
</reference>
<evidence type="ECO:0000313" key="1">
    <source>
        <dbReference type="EMBL" id="SIT35072.1"/>
    </source>
</evidence>
<accession>A0A1N7RIZ7</accession>
<dbReference type="EMBL" id="CYGX02000003">
    <property type="protein sequence ID" value="SIT35072.1"/>
    <property type="molecule type" value="Genomic_DNA"/>
</dbReference>
<dbReference type="Proteomes" id="UP000187012">
    <property type="component" value="Unassembled WGS sequence"/>
</dbReference>
<organism evidence="1 2">
    <name type="scientific">Paraburkholderia ribeironis</name>
    <dbReference type="NCBI Taxonomy" id="1247936"/>
    <lineage>
        <taxon>Bacteria</taxon>
        <taxon>Pseudomonadati</taxon>
        <taxon>Pseudomonadota</taxon>
        <taxon>Betaproteobacteria</taxon>
        <taxon>Burkholderiales</taxon>
        <taxon>Burkholderiaceae</taxon>
        <taxon>Paraburkholderia</taxon>
    </lineage>
</organism>
<protein>
    <submittedName>
        <fullName evidence="1">Uncharacterized protein</fullName>
    </submittedName>
</protein>
<proteinExistence type="predicted"/>
<gene>
    <name evidence="1" type="ORF">BN2475_30079</name>
</gene>
<sequence length="64" mass="7143">MAEQGEAKVALIETPVDSASGHLTIYSSKRLDVYSYACPVCSRAATISHFHHRLRTTMHVRADR</sequence>
<dbReference type="STRING" id="1247936.BN2475_30079"/>